<dbReference type="STRING" id="1297742.A176_002608"/>
<dbReference type="Proteomes" id="UP000009026">
    <property type="component" value="Chromosome"/>
</dbReference>
<dbReference type="InterPro" id="IPR017853">
    <property type="entry name" value="GH"/>
</dbReference>
<dbReference type="EMBL" id="CP012109">
    <property type="protein sequence ID" value="AKQ65696.1"/>
    <property type="molecule type" value="Genomic_DNA"/>
</dbReference>
<evidence type="ECO:0000256" key="1">
    <source>
        <dbReference type="SAM" id="MobiDB-lite"/>
    </source>
</evidence>
<organism evidence="3 4">
    <name type="scientific">Pseudomyxococcus hansupus</name>
    <dbReference type="NCBI Taxonomy" id="1297742"/>
    <lineage>
        <taxon>Bacteria</taxon>
        <taxon>Pseudomonadati</taxon>
        <taxon>Myxococcota</taxon>
        <taxon>Myxococcia</taxon>
        <taxon>Myxococcales</taxon>
        <taxon>Cystobacterineae</taxon>
        <taxon>Myxococcaceae</taxon>
        <taxon>Pseudomyxococcus</taxon>
    </lineage>
</organism>
<feature type="region of interest" description="Disordered" evidence="1">
    <location>
        <begin position="19"/>
        <end position="44"/>
    </location>
</feature>
<dbReference type="InterPro" id="IPR053183">
    <property type="entry name" value="ASL1"/>
</dbReference>
<proteinExistence type="predicted"/>
<sequence>MRLPLIVMGLSAALSLGCGGDSPKPGTDSREDAGTGAPDGGGVATKSVKRGLAFDLATPEDMAAVAPGVSWWYNWSPTPHPGVPSDFETRYGMDFIPMLWNGNFDADRIESILRANPRIQYLLLLNEPNLTDQANMSPQAAAALWPRYERVAQNTGVKLVGPAMNWGTMAGYGDPVVWLDAFYAAYRAANGNRDPRIDYLGFHWYDYGLDYHLNRLTKYGKPFWVTEFANCHSQPDGAQIDSVAKQRVQMTEMVAVCERRADVFRYAWFTGRWTNDPCFASLLGAAGTLTELGEHYLSLPAGGAP</sequence>
<accession>A0A0H4WQ98</accession>
<dbReference type="GO" id="GO:0071966">
    <property type="term" value="P:fungal-type cell wall polysaccharide metabolic process"/>
    <property type="evidence" value="ECO:0007669"/>
    <property type="project" value="TreeGrafter"/>
</dbReference>
<evidence type="ECO:0000313" key="4">
    <source>
        <dbReference type="Proteomes" id="UP000009026"/>
    </source>
</evidence>
<evidence type="ECO:0000313" key="3">
    <source>
        <dbReference type="EMBL" id="AKQ65696.1"/>
    </source>
</evidence>
<dbReference type="Pfam" id="PF11790">
    <property type="entry name" value="Glyco_hydro_cc"/>
    <property type="match status" value="1"/>
</dbReference>
<evidence type="ECO:0000259" key="2">
    <source>
        <dbReference type="Pfam" id="PF11790"/>
    </source>
</evidence>
<dbReference type="PANTHER" id="PTHR34154">
    <property type="entry name" value="ALKALI-SENSITIVE LINKAGE PROTEIN 1"/>
    <property type="match status" value="1"/>
</dbReference>
<dbReference type="KEGG" id="mym:A176_002608"/>
<dbReference type="eggNOG" id="COG3291">
    <property type="taxonomic scope" value="Bacteria"/>
</dbReference>
<dbReference type="PATRIC" id="fig|1297742.4.peg.2633"/>
<dbReference type="InterPro" id="IPR024655">
    <property type="entry name" value="Asl1_glyco_hydro_catalytic"/>
</dbReference>
<dbReference type="AlphaFoldDB" id="A0A0H4WQ98"/>
<keyword evidence="4" id="KW-1185">Reference proteome</keyword>
<dbReference type="SUPFAM" id="SSF51445">
    <property type="entry name" value="(Trans)glycosidases"/>
    <property type="match status" value="1"/>
</dbReference>
<gene>
    <name evidence="3" type="ORF">A176_002608</name>
</gene>
<dbReference type="Gene3D" id="3.20.20.80">
    <property type="entry name" value="Glycosidases"/>
    <property type="match status" value="1"/>
</dbReference>
<feature type="domain" description="Asl1-like glycosyl hydrolase catalytic" evidence="2">
    <location>
        <begin position="51"/>
        <end position="296"/>
    </location>
</feature>
<dbReference type="PANTHER" id="PTHR34154:SF3">
    <property type="entry name" value="ALKALI-SENSITIVE LINKAGE PROTEIN 1"/>
    <property type="match status" value="1"/>
</dbReference>
<dbReference type="PROSITE" id="PS51257">
    <property type="entry name" value="PROKAR_LIPOPROTEIN"/>
    <property type="match status" value="1"/>
</dbReference>
<reference evidence="3 4" key="1">
    <citation type="journal article" date="2016" name="PLoS ONE">
        <title>Complete Genome Sequence and Comparative Genomics of a Novel Myxobacterium Myxococcus hansupus.</title>
        <authorList>
            <person name="Sharma G."/>
            <person name="Narwani T."/>
            <person name="Subramanian S."/>
        </authorList>
    </citation>
    <scope>NUCLEOTIDE SEQUENCE [LARGE SCALE GENOMIC DNA]</scope>
    <source>
        <strain evidence="4">mixupus</strain>
    </source>
</reference>
<name>A0A0H4WQ98_9BACT</name>
<protein>
    <recommendedName>
        <fullName evidence="2">Asl1-like glycosyl hydrolase catalytic domain-containing protein</fullName>
    </recommendedName>
</protein>
<dbReference type="OrthoDB" id="9809583at2"/>
<dbReference type="RefSeq" id="WP_002638584.1">
    <property type="nucleotide sequence ID" value="NZ_CP012109.1"/>
</dbReference>